<proteinExistence type="predicted"/>
<dbReference type="PANTHER" id="PTHR46060:SF1">
    <property type="entry name" value="MARINER MOS1 TRANSPOSASE-LIKE PROTEIN"/>
    <property type="match status" value="1"/>
</dbReference>
<evidence type="ECO:0000313" key="2">
    <source>
        <dbReference type="Proteomes" id="UP001164746"/>
    </source>
</evidence>
<organism evidence="1 2">
    <name type="scientific">Mya arenaria</name>
    <name type="common">Soft-shell clam</name>
    <dbReference type="NCBI Taxonomy" id="6604"/>
    <lineage>
        <taxon>Eukaryota</taxon>
        <taxon>Metazoa</taxon>
        <taxon>Spiralia</taxon>
        <taxon>Lophotrochozoa</taxon>
        <taxon>Mollusca</taxon>
        <taxon>Bivalvia</taxon>
        <taxon>Autobranchia</taxon>
        <taxon>Heteroconchia</taxon>
        <taxon>Euheterodonta</taxon>
        <taxon>Imparidentia</taxon>
        <taxon>Neoheterodontei</taxon>
        <taxon>Myida</taxon>
        <taxon>Myoidea</taxon>
        <taxon>Myidae</taxon>
        <taxon>Mya</taxon>
    </lineage>
</organism>
<keyword evidence="2" id="KW-1185">Reference proteome</keyword>
<evidence type="ECO:0008006" key="3">
    <source>
        <dbReference type="Google" id="ProtNLM"/>
    </source>
</evidence>
<sequence>MLATRLHRLAFFKKTEKSSKVSRSLLIQWHRRFSDGWESVADDKLPGRPAVVGANVEMVRQIVMEDRRKTYLKLLREPTLDIAGIRRNLVRAFLKKRPGTDKESMIIQQDNAPPLRAHETLMTIDFIGLERIIHSPYSPDIAQWTLLSFTA</sequence>
<accession>A0ABY7FLT7</accession>
<dbReference type="InterPro" id="IPR052709">
    <property type="entry name" value="Transposase-MT_Hybrid"/>
</dbReference>
<protein>
    <recommendedName>
        <fullName evidence="3">Transposase</fullName>
    </recommendedName>
</protein>
<dbReference type="Gene3D" id="3.30.420.10">
    <property type="entry name" value="Ribonuclease H-like superfamily/Ribonuclease H"/>
    <property type="match status" value="1"/>
</dbReference>
<dbReference type="InterPro" id="IPR036397">
    <property type="entry name" value="RNaseH_sf"/>
</dbReference>
<dbReference type="EMBL" id="CP111023">
    <property type="protein sequence ID" value="WAR21696.1"/>
    <property type="molecule type" value="Genomic_DNA"/>
</dbReference>
<evidence type="ECO:0000313" key="1">
    <source>
        <dbReference type="EMBL" id="WAR21696.1"/>
    </source>
</evidence>
<dbReference type="Proteomes" id="UP001164746">
    <property type="component" value="Chromosome 12"/>
</dbReference>
<dbReference type="PANTHER" id="PTHR46060">
    <property type="entry name" value="MARINER MOS1 TRANSPOSASE-LIKE PROTEIN"/>
    <property type="match status" value="1"/>
</dbReference>
<reference evidence="1" key="1">
    <citation type="submission" date="2022-11" db="EMBL/GenBank/DDBJ databases">
        <title>Centuries of genome instability and evolution in soft-shell clam transmissible cancer (bioRxiv).</title>
        <authorList>
            <person name="Hart S.F.M."/>
            <person name="Yonemitsu M.A."/>
            <person name="Giersch R.M."/>
            <person name="Beal B.F."/>
            <person name="Arriagada G."/>
            <person name="Davis B.W."/>
            <person name="Ostrander E.A."/>
            <person name="Goff S.P."/>
            <person name="Metzger M.J."/>
        </authorList>
    </citation>
    <scope>NUCLEOTIDE SEQUENCE</scope>
    <source>
        <strain evidence="1">MELC-2E11</strain>
        <tissue evidence="1">Siphon/mantle</tissue>
    </source>
</reference>
<name>A0ABY7FLT7_MYAAR</name>
<gene>
    <name evidence="1" type="ORF">MAR_015670</name>
</gene>